<proteinExistence type="predicted"/>
<dbReference type="EMBL" id="JH930478">
    <property type="protein sequence ID" value="EKM50536.1"/>
    <property type="molecule type" value="Genomic_DNA"/>
</dbReference>
<keyword evidence="2" id="KW-1185">Reference proteome</keyword>
<dbReference type="KEGG" id="pco:PHACADRAFT_263872"/>
<dbReference type="GeneID" id="18918682"/>
<dbReference type="OrthoDB" id="3211970at2759"/>
<reference evidence="1 2" key="1">
    <citation type="journal article" date="2012" name="BMC Genomics">
        <title>Comparative genomics of the white-rot fungi, Phanerochaete carnosa and P. chrysosporium, to elucidate the genetic basis of the distinct wood types they colonize.</title>
        <authorList>
            <person name="Suzuki H."/>
            <person name="MacDonald J."/>
            <person name="Syed K."/>
            <person name="Salamov A."/>
            <person name="Hori C."/>
            <person name="Aerts A."/>
            <person name="Henrissat B."/>
            <person name="Wiebenga A."/>
            <person name="vanKuyk P.A."/>
            <person name="Barry K."/>
            <person name="Lindquist E."/>
            <person name="LaButti K."/>
            <person name="Lapidus A."/>
            <person name="Lucas S."/>
            <person name="Coutinho P."/>
            <person name="Gong Y."/>
            <person name="Samejima M."/>
            <person name="Mahadevan R."/>
            <person name="Abou-Zaid M."/>
            <person name="de Vries R.P."/>
            <person name="Igarashi K."/>
            <person name="Yadav J.S."/>
            <person name="Grigoriev I.V."/>
            <person name="Master E.R."/>
        </authorList>
    </citation>
    <scope>NUCLEOTIDE SEQUENCE [LARGE SCALE GENOMIC DNA]</scope>
    <source>
        <strain evidence="1 2">HHB-10118-sp</strain>
    </source>
</reference>
<evidence type="ECO:0000313" key="2">
    <source>
        <dbReference type="Proteomes" id="UP000008370"/>
    </source>
</evidence>
<evidence type="ECO:0000313" key="1">
    <source>
        <dbReference type="EMBL" id="EKM50536.1"/>
    </source>
</evidence>
<dbReference type="AlphaFoldDB" id="K5ULI8"/>
<gene>
    <name evidence="1" type="ORF">PHACADRAFT_263872</name>
</gene>
<protein>
    <submittedName>
        <fullName evidence="1">Uncharacterized protein</fullName>
    </submittedName>
</protein>
<sequence>MSHETRYVLPGPAAADLFAPLTRAEVESLVLSVSLTERRWKLPRKPPKLLEASEVVCSAEEPMHTGMSILNMNILADRWLVVLYQGDAVEIWDLCPNSGSSASGVTRAWNGPGPEDTPCAPCAIRHTVQGLGPCCMSAVVLSEDGRDIILAVGR</sequence>
<dbReference type="Proteomes" id="UP000008370">
    <property type="component" value="Unassembled WGS sequence"/>
</dbReference>
<dbReference type="RefSeq" id="XP_007400807.1">
    <property type="nucleotide sequence ID" value="XM_007400745.1"/>
</dbReference>
<dbReference type="HOGENOM" id="CLU_1704860_0_0_1"/>
<accession>K5ULI8</accession>
<dbReference type="InParanoid" id="K5ULI8"/>
<organism evidence="1 2">
    <name type="scientific">Phanerochaete carnosa (strain HHB-10118-sp)</name>
    <name type="common">White-rot fungus</name>
    <name type="synonym">Peniophora carnosa</name>
    <dbReference type="NCBI Taxonomy" id="650164"/>
    <lineage>
        <taxon>Eukaryota</taxon>
        <taxon>Fungi</taxon>
        <taxon>Dikarya</taxon>
        <taxon>Basidiomycota</taxon>
        <taxon>Agaricomycotina</taxon>
        <taxon>Agaricomycetes</taxon>
        <taxon>Polyporales</taxon>
        <taxon>Phanerochaetaceae</taxon>
        <taxon>Phanerochaete</taxon>
    </lineage>
</organism>
<name>K5ULI8_PHACS</name>